<dbReference type="InterPro" id="IPR000523">
    <property type="entry name" value="Mg_chelatse_chII-like_cat_dom"/>
</dbReference>
<dbReference type="Pfam" id="PF01078">
    <property type="entry name" value="Mg_chelatase"/>
    <property type="match status" value="1"/>
</dbReference>
<dbReference type="InterPro" id="IPR020568">
    <property type="entry name" value="Ribosomal_Su5_D2-typ_SF"/>
</dbReference>
<dbReference type="InterPro" id="IPR045006">
    <property type="entry name" value="CHLI-like"/>
</dbReference>
<feature type="domain" description="Magnesium chelatase ChlI-like catalytic" evidence="3">
    <location>
        <begin position="189"/>
        <end position="394"/>
    </location>
</feature>
<accession>I5AUV0</accession>
<name>I5AUV0_EUBC6</name>
<protein>
    <submittedName>
        <fullName evidence="5">Mg chelatase-related protein</fullName>
    </submittedName>
</protein>
<dbReference type="NCBIfam" id="TIGR00368">
    <property type="entry name" value="YifB family Mg chelatase-like AAA ATPase"/>
    <property type="match status" value="1"/>
</dbReference>
<keyword evidence="1" id="KW-0547">Nucleotide-binding</keyword>
<feature type="domain" description="Mg chelatase-related protein C-terminal" evidence="4">
    <location>
        <begin position="404"/>
        <end position="498"/>
    </location>
</feature>
<dbReference type="PANTHER" id="PTHR32039:SF7">
    <property type="entry name" value="COMPETENCE PROTEIN COMM"/>
    <property type="match status" value="1"/>
</dbReference>
<reference evidence="5 6" key="1">
    <citation type="submission" date="2010-08" db="EMBL/GenBank/DDBJ databases">
        <authorList>
            <consortium name="US DOE Joint Genome Institute (JGI-PGF)"/>
            <person name="Lucas S."/>
            <person name="Copeland A."/>
            <person name="Lapidus A."/>
            <person name="Cheng J.-F."/>
            <person name="Bruce D."/>
            <person name="Goodwin L."/>
            <person name="Pitluck S."/>
            <person name="Land M.L."/>
            <person name="Hauser L."/>
            <person name="Chang Y.-J."/>
            <person name="Anderson I.J."/>
            <person name="Johnson E."/>
            <person name="Mulhopadhyay B."/>
            <person name="Kyrpides N."/>
            <person name="Woyke T.J."/>
        </authorList>
    </citation>
    <scope>NUCLEOTIDE SEQUENCE [LARGE SCALE GENOMIC DNA]</scope>
    <source>
        <strain evidence="5 6">6</strain>
    </source>
</reference>
<dbReference type="InterPro" id="IPR027417">
    <property type="entry name" value="P-loop_NTPase"/>
</dbReference>
<dbReference type="InterPro" id="IPR025158">
    <property type="entry name" value="Mg_chelat-rel_C"/>
</dbReference>
<dbReference type="HOGENOM" id="CLU_026145_1_0_9"/>
<dbReference type="SUPFAM" id="SSF54211">
    <property type="entry name" value="Ribosomal protein S5 domain 2-like"/>
    <property type="match status" value="1"/>
</dbReference>
<dbReference type="GO" id="GO:0003677">
    <property type="term" value="F:DNA binding"/>
    <property type="evidence" value="ECO:0007669"/>
    <property type="project" value="InterPro"/>
</dbReference>
<evidence type="ECO:0000259" key="4">
    <source>
        <dbReference type="Pfam" id="PF13335"/>
    </source>
</evidence>
<dbReference type="OrthoDB" id="9813147at2"/>
<keyword evidence="2" id="KW-0067">ATP-binding</keyword>
<dbReference type="InterPro" id="IPR001208">
    <property type="entry name" value="MCM_dom"/>
</dbReference>
<dbReference type="AlphaFoldDB" id="I5AUV0"/>
<dbReference type="eggNOG" id="COG0606">
    <property type="taxonomic scope" value="Bacteria"/>
</dbReference>
<dbReference type="SUPFAM" id="SSF52540">
    <property type="entry name" value="P-loop containing nucleoside triphosphate hydrolases"/>
    <property type="match status" value="1"/>
</dbReference>
<dbReference type="Pfam" id="PF13335">
    <property type="entry name" value="Mg_chelatase_C"/>
    <property type="match status" value="1"/>
</dbReference>
<dbReference type="EMBL" id="CM001487">
    <property type="protein sequence ID" value="EIM57573.1"/>
    <property type="molecule type" value="Genomic_DNA"/>
</dbReference>
<gene>
    <name evidence="5" type="ORF">EubceDRAFT1_1796</name>
</gene>
<dbReference type="Gene3D" id="3.30.230.10">
    <property type="match status" value="1"/>
</dbReference>
<dbReference type="GO" id="GO:0005524">
    <property type="term" value="F:ATP binding"/>
    <property type="evidence" value="ECO:0007669"/>
    <property type="project" value="UniProtKB-KW"/>
</dbReference>
<evidence type="ECO:0000256" key="2">
    <source>
        <dbReference type="ARBA" id="ARBA00022840"/>
    </source>
</evidence>
<dbReference type="Pfam" id="PF13541">
    <property type="entry name" value="ChlI"/>
    <property type="match status" value="1"/>
</dbReference>
<sequence length="513" mass="56357">MYCSVISAGISGVDAVPVYVEADVSRGMPGFSIVGYVSSQIREARDRIRAALINMDISLPVNRITVNLAPGDLRKEGTGYDLPIAAAVLMAMGRIEPGALEKTMLLGELRLDGTVGRVNGVLPSVMTAREIGCGTCILPMENVAEGRVVEGVRVLGIRNLSELLAYAEGELPSQPPCSVEKREEEYRVDFAEMQGQESVKRAALIAAAGFHNILLSGPPGSGKSMAAERIPTILPELTEEERLEISRIHSIVGLLPEGEALVSRRPYRAPHHTITGPALCGGGISPRPGEVTLAHRGVLFLDEMPEMDPGVLEMLREPLESRRITVSRLGGVCVYPASFLLAAAMNPCPCGYFPDRSRCRCSPVEIRRYQNRVSQALLDRMDLHCEVQEATYQEISSNKRADMTSAKMRALVNRAGERQRERYRGTTIRFNSEIPSGEVRKYCEMTEDAAQMMEGAFRHLRLSGRGYFHVIKVARTIADLDEAELISRTHVGEALCFRSPDRNVIDRYCPGMT</sequence>
<dbReference type="InterPro" id="IPR014721">
    <property type="entry name" value="Ribsml_uS5_D2-typ_fold_subgr"/>
</dbReference>
<evidence type="ECO:0000259" key="3">
    <source>
        <dbReference type="Pfam" id="PF01078"/>
    </source>
</evidence>
<keyword evidence="6" id="KW-1185">Reference proteome</keyword>
<dbReference type="Proteomes" id="UP000005753">
    <property type="component" value="Chromosome"/>
</dbReference>
<reference evidence="5 6" key="2">
    <citation type="submission" date="2012-02" db="EMBL/GenBank/DDBJ databases">
        <title>Improved High-Quality Draft sequence of Eubacterium cellulosolvens 6.</title>
        <authorList>
            <consortium name="US DOE Joint Genome Institute"/>
            <person name="Lucas S."/>
            <person name="Han J."/>
            <person name="Lapidus A."/>
            <person name="Cheng J.-F."/>
            <person name="Goodwin L."/>
            <person name="Pitluck S."/>
            <person name="Peters L."/>
            <person name="Mikhailova N."/>
            <person name="Gu W."/>
            <person name="Detter J.C."/>
            <person name="Han C."/>
            <person name="Tapia R."/>
            <person name="Land M."/>
            <person name="Hauser L."/>
            <person name="Kyrpides N."/>
            <person name="Ivanova N."/>
            <person name="Pagani I."/>
            <person name="Johnson E."/>
            <person name="Mukhopadhyay B."/>
            <person name="Anderson I."/>
            <person name="Woyke T."/>
        </authorList>
    </citation>
    <scope>NUCLEOTIDE SEQUENCE [LARGE SCALE GENOMIC DNA]</scope>
    <source>
        <strain evidence="5 6">6</strain>
    </source>
</reference>
<evidence type="ECO:0000256" key="1">
    <source>
        <dbReference type="ARBA" id="ARBA00022741"/>
    </source>
</evidence>
<dbReference type="STRING" id="633697.EubceDRAFT1_1796"/>
<evidence type="ECO:0000313" key="6">
    <source>
        <dbReference type="Proteomes" id="UP000005753"/>
    </source>
</evidence>
<organism evidence="5 6">
    <name type="scientific">Eubacterium cellulosolvens (strain ATCC 43171 / JCM 9499 / 6)</name>
    <name type="common">Cillobacterium cellulosolvens</name>
    <dbReference type="NCBI Taxonomy" id="633697"/>
    <lineage>
        <taxon>Bacteria</taxon>
        <taxon>Bacillati</taxon>
        <taxon>Bacillota</taxon>
        <taxon>Clostridia</taxon>
        <taxon>Eubacteriales</taxon>
        <taxon>Eubacteriaceae</taxon>
        <taxon>Eubacterium</taxon>
    </lineage>
</organism>
<proteinExistence type="predicted"/>
<dbReference type="PANTHER" id="PTHR32039">
    <property type="entry name" value="MAGNESIUM-CHELATASE SUBUNIT CHLI"/>
    <property type="match status" value="1"/>
</dbReference>
<evidence type="ECO:0000313" key="5">
    <source>
        <dbReference type="EMBL" id="EIM57573.1"/>
    </source>
</evidence>
<dbReference type="Gene3D" id="3.40.50.300">
    <property type="entry name" value="P-loop containing nucleotide triphosphate hydrolases"/>
    <property type="match status" value="1"/>
</dbReference>
<dbReference type="InterPro" id="IPR004482">
    <property type="entry name" value="Mg_chelat-rel"/>
</dbReference>
<dbReference type="PRINTS" id="PR01657">
    <property type="entry name" value="MCMFAMILY"/>
</dbReference>